<keyword evidence="1" id="KW-1133">Transmembrane helix</keyword>
<feature type="domain" description="Penicillin binding protein A dimerisation" evidence="3">
    <location>
        <begin position="69"/>
        <end position="147"/>
    </location>
</feature>
<dbReference type="InterPro" id="IPR054120">
    <property type="entry name" value="PBPA_dimer"/>
</dbReference>
<dbReference type="InterPro" id="IPR050515">
    <property type="entry name" value="Beta-lactam/transpept"/>
</dbReference>
<gene>
    <name evidence="4" type="ORF">E7272_08705</name>
</gene>
<feature type="domain" description="Penicillin-binding protein transpeptidase" evidence="2">
    <location>
        <begin position="169"/>
        <end position="479"/>
    </location>
</feature>
<dbReference type="AlphaFoldDB" id="A0A927UA20"/>
<dbReference type="InterPro" id="IPR036138">
    <property type="entry name" value="PBP_dimer_sf"/>
</dbReference>
<sequence>MIIKAEDMTKERNTKKAIRKEIYVVAALFTVVFVAMAVFLGYFVQVGSKDFIYNSYNSRFSVFTDDVTRGSIYTADGHIIAETKTDDENNEYRKYPDDRLFSHSVGYVGKGMSGLEASYSFDLLKSHISLDEQINNTLSGIKSPGDSLYTTFDYDSQKAAYDGLDMFDGAVIAIEPDTGKVIAMVSKPDYDPNTIAENWDAITDETKNNSALLNRAIAGAYPPGSTFKIVTTIAYLRDNDGDDYFDYNCKGSITVDDYKIHCSSKKAHGSEDLLKAFSNSCNSAYAYMGVNLDREVFLSTANSLLFNETLPADLGNTRKSKFDIDDSTSDSIVAQTAIGQGQTTVSPLHMCMLVSAIANNGELMEPYMADKLVSEEGDIVSATSPKSYGKLLSDEEVLLLNEYMEAVVMDGTADNVDFGDLKVYGKTGTAEYSTNKNVTHSWFVGYAVNDSGDKLAIAVIMEGAGYGSKYAAPLAAKVFNAYFN</sequence>
<dbReference type="EMBL" id="SVER01000020">
    <property type="protein sequence ID" value="MBE5919912.1"/>
    <property type="molecule type" value="Genomic_DNA"/>
</dbReference>
<keyword evidence="1" id="KW-0472">Membrane</keyword>
<dbReference type="Gene3D" id="3.40.710.10">
    <property type="entry name" value="DD-peptidase/beta-lactamase superfamily"/>
    <property type="match status" value="1"/>
</dbReference>
<organism evidence="4 5">
    <name type="scientific">Pseudobutyrivibrio ruminis</name>
    <dbReference type="NCBI Taxonomy" id="46206"/>
    <lineage>
        <taxon>Bacteria</taxon>
        <taxon>Bacillati</taxon>
        <taxon>Bacillota</taxon>
        <taxon>Clostridia</taxon>
        <taxon>Lachnospirales</taxon>
        <taxon>Lachnospiraceae</taxon>
        <taxon>Pseudobutyrivibrio</taxon>
    </lineage>
</organism>
<dbReference type="PANTHER" id="PTHR30627:SF24">
    <property type="entry name" value="PENICILLIN-BINDING PROTEIN 4B"/>
    <property type="match status" value="1"/>
</dbReference>
<dbReference type="GO" id="GO:0071555">
    <property type="term" value="P:cell wall organization"/>
    <property type="evidence" value="ECO:0007669"/>
    <property type="project" value="TreeGrafter"/>
</dbReference>
<dbReference type="GO" id="GO:0071972">
    <property type="term" value="F:peptidoglycan L,D-transpeptidase activity"/>
    <property type="evidence" value="ECO:0007669"/>
    <property type="project" value="TreeGrafter"/>
</dbReference>
<dbReference type="InterPro" id="IPR012338">
    <property type="entry name" value="Beta-lactam/transpept-like"/>
</dbReference>
<dbReference type="Proteomes" id="UP000766246">
    <property type="component" value="Unassembled WGS sequence"/>
</dbReference>
<dbReference type="GO" id="GO:0005886">
    <property type="term" value="C:plasma membrane"/>
    <property type="evidence" value="ECO:0007669"/>
    <property type="project" value="TreeGrafter"/>
</dbReference>
<evidence type="ECO:0000259" key="3">
    <source>
        <dbReference type="Pfam" id="PF21922"/>
    </source>
</evidence>
<evidence type="ECO:0000256" key="1">
    <source>
        <dbReference type="SAM" id="Phobius"/>
    </source>
</evidence>
<dbReference type="GO" id="GO:0008658">
    <property type="term" value="F:penicillin binding"/>
    <property type="evidence" value="ECO:0007669"/>
    <property type="project" value="InterPro"/>
</dbReference>
<protein>
    <submittedName>
        <fullName evidence="4">Penicillin-binding protein 2</fullName>
    </submittedName>
</protein>
<evidence type="ECO:0000259" key="2">
    <source>
        <dbReference type="Pfam" id="PF00905"/>
    </source>
</evidence>
<dbReference type="Gene3D" id="3.90.1310.10">
    <property type="entry name" value="Penicillin-binding protein 2a (Domain 2)"/>
    <property type="match status" value="1"/>
</dbReference>
<accession>A0A927UA20</accession>
<evidence type="ECO:0000313" key="4">
    <source>
        <dbReference type="EMBL" id="MBE5919912.1"/>
    </source>
</evidence>
<evidence type="ECO:0000313" key="5">
    <source>
        <dbReference type="Proteomes" id="UP000766246"/>
    </source>
</evidence>
<feature type="transmembrane region" description="Helical" evidence="1">
    <location>
        <begin position="21"/>
        <end position="44"/>
    </location>
</feature>
<dbReference type="SUPFAM" id="SSF56519">
    <property type="entry name" value="Penicillin binding protein dimerisation domain"/>
    <property type="match status" value="1"/>
</dbReference>
<comment type="caution">
    <text evidence="4">The sequence shown here is derived from an EMBL/GenBank/DDBJ whole genome shotgun (WGS) entry which is preliminary data.</text>
</comment>
<proteinExistence type="predicted"/>
<dbReference type="Pfam" id="PF00905">
    <property type="entry name" value="Transpeptidase"/>
    <property type="match status" value="1"/>
</dbReference>
<keyword evidence="1" id="KW-0812">Transmembrane</keyword>
<dbReference type="SUPFAM" id="SSF56601">
    <property type="entry name" value="beta-lactamase/transpeptidase-like"/>
    <property type="match status" value="1"/>
</dbReference>
<dbReference type="Pfam" id="PF21922">
    <property type="entry name" value="PBP_dimer_2"/>
    <property type="match status" value="1"/>
</dbReference>
<reference evidence="4" key="1">
    <citation type="submission" date="2019-04" db="EMBL/GenBank/DDBJ databases">
        <title>Evolution of Biomass-Degrading Anaerobic Consortia Revealed by Metagenomics.</title>
        <authorList>
            <person name="Peng X."/>
        </authorList>
    </citation>
    <scope>NUCLEOTIDE SEQUENCE</scope>
    <source>
        <strain evidence="4">SIG311</strain>
    </source>
</reference>
<dbReference type="InterPro" id="IPR001460">
    <property type="entry name" value="PCN-bd_Tpept"/>
</dbReference>
<name>A0A927UA20_9FIRM</name>
<dbReference type="PANTHER" id="PTHR30627">
    <property type="entry name" value="PEPTIDOGLYCAN D,D-TRANSPEPTIDASE"/>
    <property type="match status" value="1"/>
</dbReference>